<proteinExistence type="predicted"/>
<reference evidence="2 3" key="1">
    <citation type="journal article" date="2019" name="Sci. Data">
        <title>Hybrid genome assembly and annotation of Danionella translucida.</title>
        <authorList>
            <person name="Kadobianskyi M."/>
            <person name="Schulze L."/>
            <person name="Schuelke M."/>
            <person name="Judkewitz B."/>
        </authorList>
    </citation>
    <scope>NUCLEOTIDE SEQUENCE [LARGE SCALE GENOMIC DNA]</scope>
    <source>
        <strain evidence="2 3">Bolton</strain>
    </source>
</reference>
<sequence>MRLSILPEAVCRLKPAGTQRARLFPQRTRAEVERLLQMFTKGFVRRRRSCIPLTDCERFSWYLRCSGAICALCSCVRESPPHPQTSSGTWTDAPVAVMEKVTQGFIHEWKTEEPDLLYIAIVDTQRAPHKCSSYGSLSLCRARTPRFPFLIKHSTSPRCKHGFTCTVRGGAVPQPVAHHAGEAAAESARDMQSAPVRRRAPFVFLHRNLLMQPAERGLCSPGLQAVKDMVGDVHEHRDEKSSASIPALYPGWIISEDQADVYVSRSFSSLPHIALRGNSASTELFPESFVSRSHSSYPTPTAAQTGSTTAAAMSTSQQPSDSEKSNTEEEIMSKRYSRTTGDPLKHSKQPLHAPSPSHTETKRLTIKWPSR</sequence>
<evidence type="ECO:0000256" key="1">
    <source>
        <dbReference type="SAM" id="MobiDB-lite"/>
    </source>
</evidence>
<accession>A0A553PMP8</accession>
<protein>
    <submittedName>
        <fullName evidence="2">Uncharacterized protein</fullName>
    </submittedName>
</protein>
<comment type="caution">
    <text evidence="2">The sequence shown here is derived from an EMBL/GenBank/DDBJ whole genome shotgun (WGS) entry which is preliminary data.</text>
</comment>
<name>A0A553PMP8_9TELE</name>
<evidence type="ECO:0000313" key="3">
    <source>
        <dbReference type="Proteomes" id="UP000316079"/>
    </source>
</evidence>
<dbReference type="AlphaFoldDB" id="A0A553PMP8"/>
<evidence type="ECO:0000313" key="2">
    <source>
        <dbReference type="EMBL" id="TRY78965.1"/>
    </source>
</evidence>
<dbReference type="Proteomes" id="UP000316079">
    <property type="component" value="Unassembled WGS sequence"/>
</dbReference>
<keyword evidence="3" id="KW-1185">Reference proteome</keyword>
<feature type="compositionally biased region" description="Low complexity" evidence="1">
    <location>
        <begin position="298"/>
        <end position="320"/>
    </location>
</feature>
<feature type="region of interest" description="Disordered" evidence="1">
    <location>
        <begin position="290"/>
        <end position="371"/>
    </location>
</feature>
<dbReference type="EMBL" id="SRMA01026668">
    <property type="protein sequence ID" value="TRY78965.1"/>
    <property type="molecule type" value="Genomic_DNA"/>
</dbReference>
<organism evidence="2 3">
    <name type="scientific">Danionella cerebrum</name>
    <dbReference type="NCBI Taxonomy" id="2873325"/>
    <lineage>
        <taxon>Eukaryota</taxon>
        <taxon>Metazoa</taxon>
        <taxon>Chordata</taxon>
        <taxon>Craniata</taxon>
        <taxon>Vertebrata</taxon>
        <taxon>Euteleostomi</taxon>
        <taxon>Actinopterygii</taxon>
        <taxon>Neopterygii</taxon>
        <taxon>Teleostei</taxon>
        <taxon>Ostariophysi</taxon>
        <taxon>Cypriniformes</taxon>
        <taxon>Danionidae</taxon>
        <taxon>Danioninae</taxon>
        <taxon>Danionella</taxon>
    </lineage>
</organism>
<feature type="compositionally biased region" description="Basic and acidic residues" evidence="1">
    <location>
        <begin position="321"/>
        <end position="333"/>
    </location>
</feature>
<gene>
    <name evidence="2" type="ORF">DNTS_014722</name>
</gene>